<sequence>METSKEDINIEEYQVHSSVDKIKLYCLYICSDLTLEKITTTEIQLNTKNKLTKAEIKYLIKLNDRLSNDKFKLITIFKHNVNNEAQNIVNGEDISSFLDKQTKIDDITFEKTSKVFMDLNSLFFLYFKKDTKTIPLISTKKLFTSGATKTKKTIN</sequence>
<accession>A0A5J6VLT5</accession>
<protein>
    <submittedName>
        <fullName evidence="1">Uncharacterized protein</fullName>
    </submittedName>
</protein>
<name>A0A5J6VLT5_9VIRU</name>
<organism evidence="1">
    <name type="scientific">Megaviridae environmental sample</name>
    <dbReference type="NCBI Taxonomy" id="1737588"/>
    <lineage>
        <taxon>Viruses</taxon>
        <taxon>Varidnaviria</taxon>
        <taxon>Bamfordvirae</taxon>
        <taxon>Nucleocytoviricota</taxon>
        <taxon>Megaviricetes</taxon>
        <taxon>Imitervirales</taxon>
        <taxon>Mimiviridae</taxon>
        <taxon>environmental samples</taxon>
    </lineage>
</organism>
<reference evidence="1" key="1">
    <citation type="journal article" date="2019" name="Philos. Trans. R. Soc. Lond., B, Biol. Sci.">
        <title>Targeted metagenomic recovery of four divergent viruses reveals shared and distinctive characteristics of giant viruses of marine eukaryotes.</title>
        <authorList>
            <person name="Needham D.M."/>
            <person name="Poirier C."/>
            <person name="Hehenberger E."/>
            <person name="Jimenez V."/>
            <person name="Swalwell J.E."/>
            <person name="Santoro A.E."/>
            <person name="Worden A.Z."/>
        </authorList>
    </citation>
    <scope>NUCLEOTIDE SEQUENCE</scope>
    <source>
        <strain evidence="1">OPacV-421</strain>
    </source>
</reference>
<evidence type="ECO:0000313" key="1">
    <source>
        <dbReference type="EMBL" id="QFG74909.1"/>
    </source>
</evidence>
<proteinExistence type="predicted"/>
<dbReference type="EMBL" id="MN448295">
    <property type="protein sequence ID" value="QFG74909.1"/>
    <property type="molecule type" value="Genomic_DNA"/>
</dbReference>